<evidence type="ECO:0000256" key="1">
    <source>
        <dbReference type="SAM" id="Phobius"/>
    </source>
</evidence>
<sequence length="68" mass="7805">MAFVDSENNGVSLSRTNMLNYTRHGRTTNFCDNGRPSKRQLSQIFRHFSKMVFLIFSAFSVLLTAKTN</sequence>
<evidence type="ECO:0000313" key="2">
    <source>
        <dbReference type="EMBL" id="GAV00327.1"/>
    </source>
</evidence>
<keyword evidence="3" id="KW-1185">Reference proteome</keyword>
<organism evidence="2 3">
    <name type="scientific">Ramazzottius varieornatus</name>
    <name type="common">Water bear</name>
    <name type="synonym">Tardigrade</name>
    <dbReference type="NCBI Taxonomy" id="947166"/>
    <lineage>
        <taxon>Eukaryota</taxon>
        <taxon>Metazoa</taxon>
        <taxon>Ecdysozoa</taxon>
        <taxon>Tardigrada</taxon>
        <taxon>Eutardigrada</taxon>
        <taxon>Parachela</taxon>
        <taxon>Hypsibioidea</taxon>
        <taxon>Ramazzottiidae</taxon>
        <taxon>Ramazzottius</taxon>
    </lineage>
</organism>
<keyword evidence="1" id="KW-0472">Membrane</keyword>
<gene>
    <name evidence="2" type="primary">RvY_11194-1</name>
    <name evidence="2" type="synonym">RvY_11194.1</name>
    <name evidence="2" type="ORF">RvY_11194</name>
</gene>
<dbReference type="AlphaFoldDB" id="A0A1D1VFA7"/>
<accession>A0A1D1VFA7</accession>
<feature type="transmembrane region" description="Helical" evidence="1">
    <location>
        <begin position="48"/>
        <end position="65"/>
    </location>
</feature>
<proteinExistence type="predicted"/>
<evidence type="ECO:0000313" key="3">
    <source>
        <dbReference type="Proteomes" id="UP000186922"/>
    </source>
</evidence>
<dbReference type="EMBL" id="BDGG01000006">
    <property type="protein sequence ID" value="GAV00327.1"/>
    <property type="molecule type" value="Genomic_DNA"/>
</dbReference>
<comment type="caution">
    <text evidence="2">The sequence shown here is derived from an EMBL/GenBank/DDBJ whole genome shotgun (WGS) entry which is preliminary data.</text>
</comment>
<keyword evidence="1" id="KW-0812">Transmembrane</keyword>
<dbReference type="Proteomes" id="UP000186922">
    <property type="component" value="Unassembled WGS sequence"/>
</dbReference>
<keyword evidence="1" id="KW-1133">Transmembrane helix</keyword>
<name>A0A1D1VFA7_RAMVA</name>
<reference evidence="2 3" key="1">
    <citation type="journal article" date="2016" name="Nat. Commun.">
        <title>Extremotolerant tardigrade genome and improved radiotolerance of human cultured cells by tardigrade-unique protein.</title>
        <authorList>
            <person name="Hashimoto T."/>
            <person name="Horikawa D.D."/>
            <person name="Saito Y."/>
            <person name="Kuwahara H."/>
            <person name="Kozuka-Hata H."/>
            <person name="Shin-I T."/>
            <person name="Minakuchi Y."/>
            <person name="Ohishi K."/>
            <person name="Motoyama A."/>
            <person name="Aizu T."/>
            <person name="Enomoto A."/>
            <person name="Kondo K."/>
            <person name="Tanaka S."/>
            <person name="Hara Y."/>
            <person name="Koshikawa S."/>
            <person name="Sagara H."/>
            <person name="Miura T."/>
            <person name="Yokobori S."/>
            <person name="Miyagawa K."/>
            <person name="Suzuki Y."/>
            <person name="Kubo T."/>
            <person name="Oyama M."/>
            <person name="Kohara Y."/>
            <person name="Fujiyama A."/>
            <person name="Arakawa K."/>
            <person name="Katayama T."/>
            <person name="Toyoda A."/>
            <person name="Kunieda T."/>
        </authorList>
    </citation>
    <scope>NUCLEOTIDE SEQUENCE [LARGE SCALE GENOMIC DNA]</scope>
    <source>
        <strain evidence="2 3">YOKOZUNA-1</strain>
    </source>
</reference>
<protein>
    <submittedName>
        <fullName evidence="2">Uncharacterized protein</fullName>
    </submittedName>
</protein>